<gene>
    <name evidence="1" type="ORF">BDN72DRAFT_900753</name>
</gene>
<evidence type="ECO:0000313" key="1">
    <source>
        <dbReference type="EMBL" id="TFK65358.1"/>
    </source>
</evidence>
<name>A0ACD3AHI9_9AGAR</name>
<evidence type="ECO:0000313" key="2">
    <source>
        <dbReference type="Proteomes" id="UP000308600"/>
    </source>
</evidence>
<proteinExistence type="predicted"/>
<keyword evidence="2" id="KW-1185">Reference proteome</keyword>
<organism evidence="1 2">
    <name type="scientific">Pluteus cervinus</name>
    <dbReference type="NCBI Taxonomy" id="181527"/>
    <lineage>
        <taxon>Eukaryota</taxon>
        <taxon>Fungi</taxon>
        <taxon>Dikarya</taxon>
        <taxon>Basidiomycota</taxon>
        <taxon>Agaricomycotina</taxon>
        <taxon>Agaricomycetes</taxon>
        <taxon>Agaricomycetidae</taxon>
        <taxon>Agaricales</taxon>
        <taxon>Pluteineae</taxon>
        <taxon>Pluteaceae</taxon>
        <taxon>Pluteus</taxon>
    </lineage>
</organism>
<accession>A0ACD3AHI9</accession>
<reference evidence="1 2" key="1">
    <citation type="journal article" date="2019" name="Nat. Ecol. Evol.">
        <title>Megaphylogeny resolves global patterns of mushroom evolution.</title>
        <authorList>
            <person name="Varga T."/>
            <person name="Krizsan K."/>
            <person name="Foldi C."/>
            <person name="Dima B."/>
            <person name="Sanchez-Garcia M."/>
            <person name="Sanchez-Ramirez S."/>
            <person name="Szollosi G.J."/>
            <person name="Szarkandi J.G."/>
            <person name="Papp V."/>
            <person name="Albert L."/>
            <person name="Andreopoulos W."/>
            <person name="Angelini C."/>
            <person name="Antonin V."/>
            <person name="Barry K.W."/>
            <person name="Bougher N.L."/>
            <person name="Buchanan P."/>
            <person name="Buyck B."/>
            <person name="Bense V."/>
            <person name="Catcheside P."/>
            <person name="Chovatia M."/>
            <person name="Cooper J."/>
            <person name="Damon W."/>
            <person name="Desjardin D."/>
            <person name="Finy P."/>
            <person name="Geml J."/>
            <person name="Haridas S."/>
            <person name="Hughes K."/>
            <person name="Justo A."/>
            <person name="Karasinski D."/>
            <person name="Kautmanova I."/>
            <person name="Kiss B."/>
            <person name="Kocsube S."/>
            <person name="Kotiranta H."/>
            <person name="LaButti K.M."/>
            <person name="Lechner B.E."/>
            <person name="Liimatainen K."/>
            <person name="Lipzen A."/>
            <person name="Lukacs Z."/>
            <person name="Mihaltcheva S."/>
            <person name="Morgado L.N."/>
            <person name="Niskanen T."/>
            <person name="Noordeloos M.E."/>
            <person name="Ohm R.A."/>
            <person name="Ortiz-Santana B."/>
            <person name="Ovrebo C."/>
            <person name="Racz N."/>
            <person name="Riley R."/>
            <person name="Savchenko A."/>
            <person name="Shiryaev A."/>
            <person name="Soop K."/>
            <person name="Spirin V."/>
            <person name="Szebenyi C."/>
            <person name="Tomsovsky M."/>
            <person name="Tulloss R.E."/>
            <person name="Uehling J."/>
            <person name="Grigoriev I.V."/>
            <person name="Vagvolgyi C."/>
            <person name="Papp T."/>
            <person name="Martin F.M."/>
            <person name="Miettinen O."/>
            <person name="Hibbett D.S."/>
            <person name="Nagy L.G."/>
        </authorList>
    </citation>
    <scope>NUCLEOTIDE SEQUENCE [LARGE SCALE GENOMIC DNA]</scope>
    <source>
        <strain evidence="1 2">NL-1719</strain>
    </source>
</reference>
<sequence length="88" mass="10308">MKASLILFVLVVVVTMWVKHAMNHLEDRLWECAMDFLEGWAGRVDMSGIRPCFRLCLVDFFWTSAIIALVYAAFILQFTLDLDRFVYQ</sequence>
<dbReference type="EMBL" id="ML208439">
    <property type="protein sequence ID" value="TFK65358.1"/>
    <property type="molecule type" value="Genomic_DNA"/>
</dbReference>
<dbReference type="Proteomes" id="UP000308600">
    <property type="component" value="Unassembled WGS sequence"/>
</dbReference>
<protein>
    <submittedName>
        <fullName evidence="1">Uncharacterized protein</fullName>
    </submittedName>
</protein>